<dbReference type="PANTHER" id="PTHR12619">
    <property type="entry name" value="RFX TRANSCRIPTION FACTOR FAMILY"/>
    <property type="match status" value="1"/>
</dbReference>
<dbReference type="Proteomes" id="UP001211065">
    <property type="component" value="Unassembled WGS sequence"/>
</dbReference>
<comment type="caution">
    <text evidence="3">The sequence shown here is derived from an EMBL/GenBank/DDBJ whole genome shotgun (WGS) entry which is preliminary data.</text>
</comment>
<dbReference type="EMBL" id="JADGJW010000243">
    <property type="protein sequence ID" value="KAJ3221227.1"/>
    <property type="molecule type" value="Genomic_DNA"/>
</dbReference>
<evidence type="ECO:0000256" key="1">
    <source>
        <dbReference type="ARBA" id="ARBA00023125"/>
    </source>
</evidence>
<dbReference type="GO" id="GO:0000978">
    <property type="term" value="F:RNA polymerase II cis-regulatory region sequence-specific DNA binding"/>
    <property type="evidence" value="ECO:0007669"/>
    <property type="project" value="TreeGrafter"/>
</dbReference>
<dbReference type="InterPro" id="IPR039779">
    <property type="entry name" value="RFX-like"/>
</dbReference>
<evidence type="ECO:0000313" key="3">
    <source>
        <dbReference type="EMBL" id="KAJ3221227.1"/>
    </source>
</evidence>
<dbReference type="Pfam" id="PF02257">
    <property type="entry name" value="RFX_DNA_binding"/>
    <property type="match status" value="1"/>
</dbReference>
<gene>
    <name evidence="3" type="ORF">HK099_003679</name>
</gene>
<evidence type="ECO:0000313" key="4">
    <source>
        <dbReference type="Proteomes" id="UP001211065"/>
    </source>
</evidence>
<sequence>MEELFFSLYYTKSSDHSESVIRTELYQHYTDYCSENNFKPINVFAFGKKVTEIFPEIKVRRLGKRGDQKYHYAGLAKKTKLNNQSESSKQPKKLRTTEVNPVINAIDFSDVNVSGNQNSSVCNNSITQTKEHQILLDKYNIYCNKMVALVKALQFDEAINLIEEFYSGLKEVEQQLLKLPVINGALKKYDIQLVDILLNLLLPDLFLEYPIEFLSLIRNFTKNFMLALMNFLSDTHRLKENNQILVSTFEQIQYTTHSSSTLDFLDDSGWILNCSKAYFKEIFEKIMLLLKNDSEVEDWLCFVEEKLLENILPNLV</sequence>
<dbReference type="AlphaFoldDB" id="A0AAD5Y0S5"/>
<dbReference type="Gene3D" id="1.10.10.10">
    <property type="entry name" value="Winged helix-like DNA-binding domain superfamily/Winged helix DNA-binding domain"/>
    <property type="match status" value="1"/>
</dbReference>
<dbReference type="PANTHER" id="PTHR12619:SF5">
    <property type="entry name" value="TRANSCRIPTION FACTOR RFX4"/>
    <property type="match status" value="1"/>
</dbReference>
<dbReference type="GO" id="GO:0000981">
    <property type="term" value="F:DNA-binding transcription factor activity, RNA polymerase II-specific"/>
    <property type="evidence" value="ECO:0007669"/>
    <property type="project" value="TreeGrafter"/>
</dbReference>
<dbReference type="PROSITE" id="PS51526">
    <property type="entry name" value="RFX_DBD"/>
    <property type="match status" value="1"/>
</dbReference>
<dbReference type="SUPFAM" id="SSF46785">
    <property type="entry name" value="Winged helix' DNA-binding domain"/>
    <property type="match status" value="1"/>
</dbReference>
<dbReference type="InterPro" id="IPR057321">
    <property type="entry name" value="RFX1-4/6/8-like_BCD"/>
</dbReference>
<dbReference type="InterPro" id="IPR003150">
    <property type="entry name" value="DNA-bd_RFX"/>
</dbReference>
<dbReference type="InterPro" id="IPR036390">
    <property type="entry name" value="WH_DNA-bd_sf"/>
</dbReference>
<protein>
    <recommendedName>
        <fullName evidence="2">RFX-type winged-helix domain-containing protein</fullName>
    </recommendedName>
</protein>
<dbReference type="InterPro" id="IPR036388">
    <property type="entry name" value="WH-like_DNA-bd_sf"/>
</dbReference>
<name>A0AAD5Y0S5_9FUNG</name>
<reference evidence="3" key="1">
    <citation type="submission" date="2020-05" db="EMBL/GenBank/DDBJ databases">
        <title>Phylogenomic resolution of chytrid fungi.</title>
        <authorList>
            <person name="Stajich J.E."/>
            <person name="Amses K."/>
            <person name="Simmons R."/>
            <person name="Seto K."/>
            <person name="Myers J."/>
            <person name="Bonds A."/>
            <person name="Quandt C.A."/>
            <person name="Barry K."/>
            <person name="Liu P."/>
            <person name="Grigoriev I."/>
            <person name="Longcore J.E."/>
            <person name="James T.Y."/>
        </authorList>
    </citation>
    <scope>NUCLEOTIDE SEQUENCE</scope>
    <source>
        <strain evidence="3">JEL0476</strain>
    </source>
</reference>
<keyword evidence="4" id="KW-1185">Reference proteome</keyword>
<feature type="domain" description="RFX-type winged-helix" evidence="2">
    <location>
        <begin position="1"/>
        <end position="79"/>
    </location>
</feature>
<dbReference type="Pfam" id="PF25340">
    <property type="entry name" value="BCD_RFX"/>
    <property type="match status" value="1"/>
</dbReference>
<evidence type="ECO:0000259" key="2">
    <source>
        <dbReference type="PROSITE" id="PS51526"/>
    </source>
</evidence>
<keyword evidence="1" id="KW-0238">DNA-binding</keyword>
<organism evidence="3 4">
    <name type="scientific">Clydaea vesicula</name>
    <dbReference type="NCBI Taxonomy" id="447962"/>
    <lineage>
        <taxon>Eukaryota</taxon>
        <taxon>Fungi</taxon>
        <taxon>Fungi incertae sedis</taxon>
        <taxon>Chytridiomycota</taxon>
        <taxon>Chytridiomycota incertae sedis</taxon>
        <taxon>Chytridiomycetes</taxon>
        <taxon>Lobulomycetales</taxon>
        <taxon>Lobulomycetaceae</taxon>
        <taxon>Clydaea</taxon>
    </lineage>
</organism>
<accession>A0AAD5Y0S5</accession>
<proteinExistence type="predicted"/>